<evidence type="ECO:0000259" key="16">
    <source>
        <dbReference type="PROSITE" id="PS50261"/>
    </source>
</evidence>
<feature type="transmembrane region" description="Helical" evidence="13">
    <location>
        <begin position="451"/>
        <end position="468"/>
    </location>
</feature>
<keyword evidence="5 14" id="KW-0732">Signal</keyword>
<evidence type="ECO:0000256" key="5">
    <source>
        <dbReference type="ARBA" id="ARBA00022729"/>
    </source>
</evidence>
<feature type="transmembrane region" description="Helical" evidence="13">
    <location>
        <begin position="370"/>
        <end position="389"/>
    </location>
</feature>
<evidence type="ECO:0000313" key="17">
    <source>
        <dbReference type="Proteomes" id="UP000694941"/>
    </source>
</evidence>
<evidence type="ECO:0000256" key="1">
    <source>
        <dbReference type="ARBA" id="ARBA00004651"/>
    </source>
</evidence>
<feature type="signal peptide" evidence="14">
    <location>
        <begin position="1"/>
        <end position="21"/>
    </location>
</feature>
<evidence type="ECO:0000256" key="4">
    <source>
        <dbReference type="ARBA" id="ARBA00022692"/>
    </source>
</evidence>
<keyword evidence="6 13" id="KW-1133">Transmembrane helix</keyword>
<feature type="domain" description="G-protein coupled receptors family 2 profile 1" evidence="15">
    <location>
        <begin position="50"/>
        <end position="131"/>
    </location>
</feature>
<feature type="domain" description="G-protein coupled receptors family 2 profile 1" evidence="15">
    <location>
        <begin position="166"/>
        <end position="249"/>
    </location>
</feature>
<dbReference type="PROSITE" id="PS00649">
    <property type="entry name" value="G_PROTEIN_RECEP_F2_1"/>
    <property type="match status" value="2"/>
</dbReference>
<dbReference type="GeneID" id="106472993"/>
<keyword evidence="9" id="KW-1015">Disulfide bond</keyword>
<dbReference type="Gene3D" id="1.20.1070.10">
    <property type="entry name" value="Rhodopsin 7-helix transmembrane proteins"/>
    <property type="match status" value="1"/>
</dbReference>
<evidence type="ECO:0000256" key="10">
    <source>
        <dbReference type="ARBA" id="ARBA00023170"/>
    </source>
</evidence>
<name>A0ABM1RUU9_LIMPO</name>
<reference evidence="18" key="1">
    <citation type="submission" date="2025-08" db="UniProtKB">
        <authorList>
            <consortium name="RefSeq"/>
        </authorList>
    </citation>
    <scope>IDENTIFICATION</scope>
    <source>
        <tissue evidence="18">Muscle</tissue>
    </source>
</reference>
<evidence type="ECO:0000256" key="8">
    <source>
        <dbReference type="ARBA" id="ARBA00023136"/>
    </source>
</evidence>
<keyword evidence="7" id="KW-0297">G-protein coupled receptor</keyword>
<dbReference type="PROSITE" id="PS50227">
    <property type="entry name" value="G_PROTEIN_RECEP_F2_3"/>
    <property type="match status" value="2"/>
</dbReference>
<keyword evidence="17" id="KW-1185">Reference proteome</keyword>
<comment type="similarity">
    <text evidence="2">Belongs to the G-protein coupled receptor 2 family.</text>
</comment>
<proteinExistence type="inferred from homology"/>
<feature type="transmembrane region" description="Helical" evidence="13">
    <location>
        <begin position="409"/>
        <end position="430"/>
    </location>
</feature>
<dbReference type="InterPro" id="IPR003287">
    <property type="entry name" value="GPCR_2_calcitonin_rcpt_fam"/>
</dbReference>
<dbReference type="Gene3D" id="4.10.1240.10">
    <property type="entry name" value="GPCR, family 2, extracellular hormone receptor domain"/>
    <property type="match status" value="2"/>
</dbReference>
<organism evidence="17 18">
    <name type="scientific">Limulus polyphemus</name>
    <name type="common">Atlantic horseshoe crab</name>
    <dbReference type="NCBI Taxonomy" id="6850"/>
    <lineage>
        <taxon>Eukaryota</taxon>
        <taxon>Metazoa</taxon>
        <taxon>Ecdysozoa</taxon>
        <taxon>Arthropoda</taxon>
        <taxon>Chelicerata</taxon>
        <taxon>Merostomata</taxon>
        <taxon>Xiphosura</taxon>
        <taxon>Limulidae</taxon>
        <taxon>Limulus</taxon>
    </lineage>
</organism>
<comment type="subcellular location">
    <subcellularLocation>
        <location evidence="1">Cell membrane</location>
        <topology evidence="1">Multi-pass membrane protein</topology>
    </subcellularLocation>
</comment>
<keyword evidence="8 13" id="KW-0472">Membrane</keyword>
<dbReference type="PANTHER" id="PTHR45620">
    <property type="entry name" value="PDF RECEPTOR-LIKE PROTEIN-RELATED"/>
    <property type="match status" value="1"/>
</dbReference>
<feature type="chain" id="PRO_5045664353" evidence="14">
    <location>
        <begin position="22"/>
        <end position="555"/>
    </location>
</feature>
<dbReference type="PANTHER" id="PTHR45620:SF32">
    <property type="entry name" value="DIURETIC HORMONE 31 RECEPTOR, ISOFORM C"/>
    <property type="match status" value="1"/>
</dbReference>
<feature type="transmembrane region" description="Helical" evidence="13">
    <location>
        <begin position="488"/>
        <end position="513"/>
    </location>
</feature>
<dbReference type="RefSeq" id="XP_022235154.1">
    <property type="nucleotide sequence ID" value="XM_022379446.1"/>
</dbReference>
<feature type="transmembrane region" description="Helical" evidence="13">
    <location>
        <begin position="294"/>
        <end position="312"/>
    </location>
</feature>
<dbReference type="InterPro" id="IPR050332">
    <property type="entry name" value="GPCR_2"/>
</dbReference>
<dbReference type="Pfam" id="PF02793">
    <property type="entry name" value="HRM"/>
    <property type="match status" value="2"/>
</dbReference>
<evidence type="ECO:0000256" key="3">
    <source>
        <dbReference type="ARBA" id="ARBA00022475"/>
    </source>
</evidence>
<dbReference type="InterPro" id="IPR001879">
    <property type="entry name" value="GPCR_2_extracellular_dom"/>
</dbReference>
<evidence type="ECO:0000313" key="18">
    <source>
        <dbReference type="RefSeq" id="XP_022235154.1"/>
    </source>
</evidence>
<protein>
    <submittedName>
        <fullName evidence="18">Calcitonin gene-related peptide type 1 receptor-like isoform X1</fullName>
    </submittedName>
</protein>
<evidence type="ECO:0000256" key="11">
    <source>
        <dbReference type="ARBA" id="ARBA00023180"/>
    </source>
</evidence>
<keyword evidence="10" id="KW-0675">Receptor</keyword>
<evidence type="ECO:0000256" key="2">
    <source>
        <dbReference type="ARBA" id="ARBA00005314"/>
    </source>
</evidence>
<keyword evidence="11" id="KW-0325">Glycoprotein</keyword>
<dbReference type="InterPro" id="IPR017983">
    <property type="entry name" value="GPCR_2_secretin-like_CS"/>
</dbReference>
<evidence type="ECO:0000256" key="12">
    <source>
        <dbReference type="ARBA" id="ARBA00023224"/>
    </source>
</evidence>
<dbReference type="Pfam" id="PF00002">
    <property type="entry name" value="7tm_2"/>
    <property type="match status" value="1"/>
</dbReference>
<dbReference type="SUPFAM" id="SSF111418">
    <property type="entry name" value="Hormone receptor domain"/>
    <property type="match status" value="2"/>
</dbReference>
<feature type="domain" description="G-protein coupled receptors family 2 profile 2" evidence="16">
    <location>
        <begin position="257"/>
        <end position="506"/>
    </location>
</feature>
<evidence type="ECO:0000256" key="6">
    <source>
        <dbReference type="ARBA" id="ARBA00022989"/>
    </source>
</evidence>
<evidence type="ECO:0000256" key="7">
    <source>
        <dbReference type="ARBA" id="ARBA00023040"/>
    </source>
</evidence>
<evidence type="ECO:0000256" key="14">
    <source>
        <dbReference type="SAM" id="SignalP"/>
    </source>
</evidence>
<accession>A0ABM1RUU9</accession>
<dbReference type="PROSITE" id="PS50261">
    <property type="entry name" value="G_PROTEIN_RECEP_F2_4"/>
    <property type="match status" value="1"/>
</dbReference>
<feature type="transmembrane region" description="Helical" evidence="13">
    <location>
        <begin position="260"/>
        <end position="282"/>
    </location>
</feature>
<dbReference type="CDD" id="cd15260">
    <property type="entry name" value="7tmB1_NPR_B4_insect-like"/>
    <property type="match status" value="1"/>
</dbReference>
<evidence type="ECO:0000256" key="9">
    <source>
        <dbReference type="ARBA" id="ARBA00023157"/>
    </source>
</evidence>
<evidence type="ECO:0000259" key="15">
    <source>
        <dbReference type="PROSITE" id="PS50227"/>
    </source>
</evidence>
<dbReference type="PRINTS" id="PR00249">
    <property type="entry name" value="GPCRSECRETIN"/>
</dbReference>
<dbReference type="InterPro" id="IPR036445">
    <property type="entry name" value="GPCR_2_extracell_dom_sf"/>
</dbReference>
<dbReference type="PRINTS" id="PR01350">
    <property type="entry name" value="CTRFAMILY"/>
</dbReference>
<dbReference type="Proteomes" id="UP000694941">
    <property type="component" value="Unplaced"/>
</dbReference>
<gene>
    <name evidence="18" type="primary">LOC106472993</name>
</gene>
<dbReference type="InterPro" id="IPR000832">
    <property type="entry name" value="GPCR_2_secretin-like"/>
</dbReference>
<keyword evidence="4 13" id="KW-0812">Transmembrane</keyword>
<evidence type="ECO:0000256" key="13">
    <source>
        <dbReference type="SAM" id="Phobius"/>
    </source>
</evidence>
<feature type="transmembrane region" description="Helical" evidence="13">
    <location>
        <begin position="343"/>
        <end position="363"/>
    </location>
</feature>
<sequence length="555" mass="63159">MGWTNSYSILFKLLELGLVLGVHLSDSSSRLEADEVDKVLLRHQLKAYWMCRLNVTQYAKGNDSCPPEFDGWGCWEATPAGQVAKIECPSFGSLAEDKNFVTRTCHTGGKWAISGIDGEEDGEYLRCQLKKISANHKKILENLLHEMDDIKTSPYAMSESAQEFERCINDVLSSPGPTDKLYCPGTFDGWSCWNATSAGDVVYVPCPVFVTGFHPGRYAHKVCEEDGSWFLHPETNKTWSNYTTCIDKDDLSFRDKINKIYIAGYSISVIALSVSLVIFFYFRSMKCTRITIHKNLFVSFIINNILWIVWYTEVIKYPEVLFSNKTACQVLHVLVHYFLLSNYMWMFCEGLYLHTLLVIAFVAEDKIMKWFYILGWGSPIVVITCYAGVRSSYPEDTVFCWIEESRFTWILSGPVCIFMLLNFIFLINIVRVLVTKLRAVNSPDTHQTRKAVRATLILIPLLGLHYIITPFRPEPGSPEEAVYEPISAAVASFQGLCVSLLFCFFNGEVIALIKKKWQQTFTTWGNDTNRNYAVTTMSTMPTTPSHHDREDTTAV</sequence>
<keyword evidence="3" id="KW-1003">Cell membrane</keyword>
<dbReference type="SMART" id="SM00008">
    <property type="entry name" value="HormR"/>
    <property type="match status" value="2"/>
</dbReference>
<keyword evidence="12" id="KW-0807">Transducer</keyword>
<dbReference type="InterPro" id="IPR017981">
    <property type="entry name" value="GPCR_2-like_7TM"/>
</dbReference>